<proteinExistence type="inferred from homology"/>
<dbReference type="STRING" id="43041.A0A182KB61"/>
<dbReference type="EnsemblMetazoa" id="ACHR007998-RA">
    <property type="protein sequence ID" value="ACHR007998-PA"/>
    <property type="gene ID" value="ACHR007998"/>
</dbReference>
<evidence type="ECO:0000313" key="5">
    <source>
        <dbReference type="Proteomes" id="UP000075881"/>
    </source>
</evidence>
<keyword evidence="2" id="KW-0560">Oxidoreductase</keyword>
<sequence length="246" mass="26360">MDRWIGKVAIVTGASSGIGATAVKALANAGMIVIGLARRAERIQELKQDVSPEVANRIHAHRCDVTSEQSVVDAFAAVDRQFGGVDVLLNNAGVSKLTCTLLTPGNGADLRTVMDTNVMGLVLCSREAFQSMKRRSVDGHIVNINSILGHKYVAFPNLNIYSASKYAVTAITETLRNDLRNEGTRVKVTSISPGIVRTEMVPEGDQFADTPMLEADDVVGAILYALGTPPHVQVHEVIIKPVGEMV</sequence>
<evidence type="ECO:0000256" key="3">
    <source>
        <dbReference type="RuleBase" id="RU000363"/>
    </source>
</evidence>
<dbReference type="Proteomes" id="UP000075881">
    <property type="component" value="Unassembled WGS sequence"/>
</dbReference>
<dbReference type="Pfam" id="PF00106">
    <property type="entry name" value="adh_short"/>
    <property type="match status" value="1"/>
</dbReference>
<dbReference type="PRINTS" id="PR00081">
    <property type="entry name" value="GDHRDH"/>
</dbReference>
<reference evidence="4" key="2">
    <citation type="submission" date="2020-05" db="UniProtKB">
        <authorList>
            <consortium name="EnsemblMetazoa"/>
        </authorList>
    </citation>
    <scope>IDENTIFICATION</scope>
    <source>
        <strain evidence="4">ACHKN1017</strain>
    </source>
</reference>
<dbReference type="InterPro" id="IPR020904">
    <property type="entry name" value="Sc_DH/Rdtase_CS"/>
</dbReference>
<comment type="similarity">
    <text evidence="1 3">Belongs to the short-chain dehydrogenases/reductases (SDR) family.</text>
</comment>
<dbReference type="PANTHER" id="PTHR43115:SF4">
    <property type="entry name" value="DEHYDROGENASE_REDUCTASE SDR FAMILY MEMBER 11"/>
    <property type="match status" value="1"/>
</dbReference>
<keyword evidence="5" id="KW-1185">Reference proteome</keyword>
<dbReference type="FunFam" id="3.40.50.720:FF:000047">
    <property type="entry name" value="NADP-dependent L-serine/L-allo-threonine dehydrogenase"/>
    <property type="match status" value="1"/>
</dbReference>
<dbReference type="AlphaFoldDB" id="A0A182KB61"/>
<name>A0A182KB61_9DIPT</name>
<dbReference type="InterPro" id="IPR036291">
    <property type="entry name" value="NAD(P)-bd_dom_sf"/>
</dbReference>
<dbReference type="PANTHER" id="PTHR43115">
    <property type="entry name" value="DEHYDROGENASE/REDUCTASE SDR FAMILY MEMBER 11"/>
    <property type="match status" value="1"/>
</dbReference>
<evidence type="ECO:0000313" key="4">
    <source>
        <dbReference type="EnsemblMetazoa" id="ACHR007998-PA"/>
    </source>
</evidence>
<reference evidence="5" key="1">
    <citation type="submission" date="2013-03" db="EMBL/GenBank/DDBJ databases">
        <title>The Genome Sequence of Anopheles christyi ACHKN1017.</title>
        <authorList>
            <consortium name="The Broad Institute Genomics Platform"/>
            <person name="Neafsey D.E."/>
            <person name="Besansky N."/>
            <person name="Walker B."/>
            <person name="Young S.K."/>
            <person name="Zeng Q."/>
            <person name="Gargeya S."/>
            <person name="Fitzgerald M."/>
            <person name="Haas B."/>
            <person name="Abouelleil A."/>
            <person name="Allen A.W."/>
            <person name="Alvarado L."/>
            <person name="Arachchi H.M."/>
            <person name="Berlin A.M."/>
            <person name="Chapman S.B."/>
            <person name="Gainer-Dewar J."/>
            <person name="Goldberg J."/>
            <person name="Griggs A."/>
            <person name="Gujja S."/>
            <person name="Hansen M."/>
            <person name="Howarth C."/>
            <person name="Imamovic A."/>
            <person name="Ireland A."/>
            <person name="Larimer J."/>
            <person name="McCowan C."/>
            <person name="Murphy C."/>
            <person name="Pearson M."/>
            <person name="Poon T.W."/>
            <person name="Priest M."/>
            <person name="Roberts A."/>
            <person name="Saif S."/>
            <person name="Shea T."/>
            <person name="Sisk P."/>
            <person name="Sykes S."/>
            <person name="Wortman J."/>
            <person name="Nusbaum C."/>
            <person name="Birren B."/>
        </authorList>
    </citation>
    <scope>NUCLEOTIDE SEQUENCE [LARGE SCALE GENOMIC DNA]</scope>
    <source>
        <strain evidence="5">ACHKN1017</strain>
    </source>
</reference>
<dbReference type="PRINTS" id="PR00080">
    <property type="entry name" value="SDRFAMILY"/>
</dbReference>
<dbReference type="PROSITE" id="PS00061">
    <property type="entry name" value="ADH_SHORT"/>
    <property type="match status" value="1"/>
</dbReference>
<evidence type="ECO:0008006" key="6">
    <source>
        <dbReference type="Google" id="ProtNLM"/>
    </source>
</evidence>
<accession>A0A182KB61</accession>
<evidence type="ECO:0000256" key="1">
    <source>
        <dbReference type="ARBA" id="ARBA00006484"/>
    </source>
</evidence>
<organism evidence="4 5">
    <name type="scientific">Anopheles christyi</name>
    <dbReference type="NCBI Taxonomy" id="43041"/>
    <lineage>
        <taxon>Eukaryota</taxon>
        <taxon>Metazoa</taxon>
        <taxon>Ecdysozoa</taxon>
        <taxon>Arthropoda</taxon>
        <taxon>Hexapoda</taxon>
        <taxon>Insecta</taxon>
        <taxon>Pterygota</taxon>
        <taxon>Neoptera</taxon>
        <taxon>Endopterygota</taxon>
        <taxon>Diptera</taxon>
        <taxon>Nematocera</taxon>
        <taxon>Culicoidea</taxon>
        <taxon>Culicidae</taxon>
        <taxon>Anophelinae</taxon>
        <taxon>Anopheles</taxon>
    </lineage>
</organism>
<dbReference type="GO" id="GO:0016616">
    <property type="term" value="F:oxidoreductase activity, acting on the CH-OH group of donors, NAD or NADP as acceptor"/>
    <property type="evidence" value="ECO:0007669"/>
    <property type="project" value="UniProtKB-ARBA"/>
</dbReference>
<dbReference type="InterPro" id="IPR002347">
    <property type="entry name" value="SDR_fam"/>
</dbReference>
<evidence type="ECO:0000256" key="2">
    <source>
        <dbReference type="ARBA" id="ARBA00023002"/>
    </source>
</evidence>
<dbReference type="VEuPathDB" id="VectorBase:ACHR007998"/>
<dbReference type="Gene3D" id="3.40.50.720">
    <property type="entry name" value="NAD(P)-binding Rossmann-like Domain"/>
    <property type="match status" value="1"/>
</dbReference>
<dbReference type="SUPFAM" id="SSF51735">
    <property type="entry name" value="NAD(P)-binding Rossmann-fold domains"/>
    <property type="match status" value="1"/>
</dbReference>
<protein>
    <recommendedName>
        <fullName evidence="6">Dehydrogenase</fullName>
    </recommendedName>
</protein>